<evidence type="ECO:0000313" key="1">
    <source>
        <dbReference type="EMBL" id="MBZ6068480.1"/>
    </source>
</evidence>
<name>A0ABS7VGF5_9GAMM</name>
<dbReference type="Proteomes" id="UP000774958">
    <property type="component" value="Unassembled WGS sequence"/>
</dbReference>
<organism evidence="1 2">
    <name type="scientific">Aeromonas schubertii</name>
    <dbReference type="NCBI Taxonomy" id="652"/>
    <lineage>
        <taxon>Bacteria</taxon>
        <taxon>Pseudomonadati</taxon>
        <taxon>Pseudomonadota</taxon>
        <taxon>Gammaproteobacteria</taxon>
        <taxon>Aeromonadales</taxon>
        <taxon>Aeromonadaceae</taxon>
        <taxon>Aeromonas</taxon>
    </lineage>
</organism>
<dbReference type="SUPFAM" id="SSF74653">
    <property type="entry name" value="TolA/TonB C-terminal domain"/>
    <property type="match status" value="1"/>
</dbReference>
<sequence length="139" mass="15204">MKLLPLFATLVILSGCGTPINHQTGNDDCAARRLASSRGDHLSQWSATLVPLLERYLLLEESYIGHAVKVSMNIDSKGQAHPRIIWSSGNKALEEAALKAITRAPILDTSRLSSQELFMIESMRLTINPMGGYKSAIPD</sequence>
<keyword evidence="2" id="KW-1185">Reference proteome</keyword>
<dbReference type="EMBL" id="JAIRBT010000047">
    <property type="protein sequence ID" value="MBZ6068480.1"/>
    <property type="molecule type" value="Genomic_DNA"/>
</dbReference>
<dbReference type="PROSITE" id="PS51257">
    <property type="entry name" value="PROKAR_LIPOPROTEIN"/>
    <property type="match status" value="1"/>
</dbReference>
<dbReference type="Gene3D" id="3.30.1150.10">
    <property type="match status" value="1"/>
</dbReference>
<comment type="caution">
    <text evidence="1">The sequence shown here is derived from an EMBL/GenBank/DDBJ whole genome shotgun (WGS) entry which is preliminary data.</text>
</comment>
<reference evidence="1 2" key="1">
    <citation type="submission" date="2021-09" db="EMBL/GenBank/DDBJ databases">
        <title>Aeromonas schubertii isolated from Asian sea bass.</title>
        <authorList>
            <person name="Pinpimai K."/>
        </authorList>
    </citation>
    <scope>NUCLEOTIDE SEQUENCE [LARGE SCALE GENOMIC DNA]</scope>
    <source>
        <strain evidence="1 2">CHULA2021a</strain>
    </source>
</reference>
<proteinExistence type="predicted"/>
<evidence type="ECO:0000313" key="2">
    <source>
        <dbReference type="Proteomes" id="UP000774958"/>
    </source>
</evidence>
<dbReference type="RefSeq" id="WP_050665480.1">
    <property type="nucleotide sequence ID" value="NZ_CDDB01000026.1"/>
</dbReference>
<protein>
    <submittedName>
        <fullName evidence="1">Energy transducer TonB</fullName>
    </submittedName>
</protein>
<gene>
    <name evidence="1" type="ORF">LA374_20045</name>
</gene>
<accession>A0ABS7VGF5</accession>